<dbReference type="SUPFAM" id="SSF54534">
    <property type="entry name" value="FKBP-like"/>
    <property type="match status" value="2"/>
</dbReference>
<evidence type="ECO:0000256" key="2">
    <source>
        <dbReference type="ARBA" id="ARBA00006577"/>
    </source>
</evidence>
<dbReference type="InterPro" id="IPR001179">
    <property type="entry name" value="PPIase_FKBP_dom"/>
</dbReference>
<reference evidence="10 11" key="1">
    <citation type="submission" date="2020-08" db="EMBL/GenBank/DDBJ databases">
        <title>Novel species isolated from subtropical streams in China.</title>
        <authorList>
            <person name="Lu H."/>
        </authorList>
    </citation>
    <scope>NUCLEOTIDE SEQUENCE [LARGE SCALE GENOMIC DNA]</scope>
    <source>
        <strain evidence="10 11">KACC 16656</strain>
    </source>
</reference>
<proteinExistence type="inferred from homology"/>
<dbReference type="Pfam" id="PF00254">
    <property type="entry name" value="FKBP_C"/>
    <property type="match status" value="2"/>
</dbReference>
<evidence type="ECO:0000256" key="8">
    <source>
        <dbReference type="SAM" id="SignalP"/>
    </source>
</evidence>
<evidence type="ECO:0000256" key="3">
    <source>
        <dbReference type="ARBA" id="ARBA00023110"/>
    </source>
</evidence>
<dbReference type="PANTHER" id="PTHR43811">
    <property type="entry name" value="FKBP-TYPE PEPTIDYL-PROLYL CIS-TRANS ISOMERASE FKPA"/>
    <property type="match status" value="1"/>
</dbReference>
<dbReference type="PROSITE" id="PS50059">
    <property type="entry name" value="FKBP_PPIASE"/>
    <property type="match status" value="2"/>
</dbReference>
<feature type="region of interest" description="Disordered" evidence="7">
    <location>
        <begin position="27"/>
        <end position="65"/>
    </location>
</feature>
<keyword evidence="11" id="KW-1185">Reference proteome</keyword>
<feature type="domain" description="PPIase FKBP-type" evidence="9">
    <location>
        <begin position="206"/>
        <end position="301"/>
    </location>
</feature>
<evidence type="ECO:0000256" key="5">
    <source>
        <dbReference type="PROSITE-ProRule" id="PRU00277"/>
    </source>
</evidence>
<evidence type="ECO:0000256" key="4">
    <source>
        <dbReference type="ARBA" id="ARBA00023235"/>
    </source>
</evidence>
<evidence type="ECO:0000256" key="6">
    <source>
        <dbReference type="RuleBase" id="RU003915"/>
    </source>
</evidence>
<feature type="domain" description="PPIase FKBP-type" evidence="9">
    <location>
        <begin position="90"/>
        <end position="185"/>
    </location>
</feature>
<accession>A0ABR6X5Q7</accession>
<comment type="catalytic activity">
    <reaction evidence="1 5 6">
        <text>[protein]-peptidylproline (omega=180) = [protein]-peptidylproline (omega=0)</text>
        <dbReference type="Rhea" id="RHEA:16237"/>
        <dbReference type="Rhea" id="RHEA-COMP:10747"/>
        <dbReference type="Rhea" id="RHEA-COMP:10748"/>
        <dbReference type="ChEBI" id="CHEBI:83833"/>
        <dbReference type="ChEBI" id="CHEBI:83834"/>
        <dbReference type="EC" id="5.2.1.8"/>
    </reaction>
</comment>
<sequence length="305" mass="32381">MKSPLLISLALAANVCLIPAHAQEQKTEQKTEQKVEQKTQQESAASAIATSASNPAVSQEATAPTAAPVAVPVLEKIDTVVGTGVEAVIGKTVSVHYTGWLRDPQAENQRGKAFDSSVGRAPFNFNLGEGRVIRGWEQGVPGMKVGGKRTLMIPSTLAYGSRGAGKGVIPPDADLIFDIELLDVIKMPEVEKIDSKLGKGDEAKSGNTVTVHYTGWLRDPKAKGQKGKEFDSSVKREPFSFTINGGEVIRGWDLGVQGMKVGGKRTLIIPAALAYGAREVGNGLIPANSDLIFEVRLLKVSAAKK</sequence>
<dbReference type="Gene3D" id="3.10.50.40">
    <property type="match status" value="2"/>
</dbReference>
<evidence type="ECO:0000256" key="7">
    <source>
        <dbReference type="SAM" id="MobiDB-lite"/>
    </source>
</evidence>
<organism evidence="10 11">
    <name type="scientific">Undibacterium seohonense</name>
    <dbReference type="NCBI Taxonomy" id="1344950"/>
    <lineage>
        <taxon>Bacteria</taxon>
        <taxon>Pseudomonadati</taxon>
        <taxon>Pseudomonadota</taxon>
        <taxon>Betaproteobacteria</taxon>
        <taxon>Burkholderiales</taxon>
        <taxon>Oxalobacteraceae</taxon>
        <taxon>Undibacterium</taxon>
    </lineage>
</organism>
<feature type="signal peptide" evidence="8">
    <location>
        <begin position="1"/>
        <end position="22"/>
    </location>
</feature>
<dbReference type="PANTHER" id="PTHR43811:SF19">
    <property type="entry name" value="39 KDA FK506-BINDING NUCLEAR PROTEIN"/>
    <property type="match status" value="1"/>
</dbReference>
<protein>
    <recommendedName>
        <fullName evidence="6">Peptidyl-prolyl cis-trans isomerase</fullName>
        <ecNumber evidence="6">5.2.1.8</ecNumber>
    </recommendedName>
</protein>
<dbReference type="InterPro" id="IPR046357">
    <property type="entry name" value="PPIase_dom_sf"/>
</dbReference>
<dbReference type="EMBL" id="JACOFW010000009">
    <property type="protein sequence ID" value="MBC3807706.1"/>
    <property type="molecule type" value="Genomic_DNA"/>
</dbReference>
<evidence type="ECO:0000313" key="11">
    <source>
        <dbReference type="Proteomes" id="UP000648257"/>
    </source>
</evidence>
<dbReference type="RefSeq" id="WP_186922788.1">
    <property type="nucleotide sequence ID" value="NZ_JACOFW010000009.1"/>
</dbReference>
<dbReference type="EC" id="5.2.1.8" evidence="6"/>
<keyword evidence="3 5" id="KW-0697">Rotamase</keyword>
<feature type="chain" id="PRO_5045203006" description="Peptidyl-prolyl cis-trans isomerase" evidence="8">
    <location>
        <begin position="23"/>
        <end position="305"/>
    </location>
</feature>
<evidence type="ECO:0000256" key="1">
    <source>
        <dbReference type="ARBA" id="ARBA00000971"/>
    </source>
</evidence>
<dbReference type="Proteomes" id="UP000648257">
    <property type="component" value="Unassembled WGS sequence"/>
</dbReference>
<feature type="compositionally biased region" description="Low complexity" evidence="7">
    <location>
        <begin position="40"/>
        <end position="65"/>
    </location>
</feature>
<dbReference type="GO" id="GO:0016853">
    <property type="term" value="F:isomerase activity"/>
    <property type="evidence" value="ECO:0007669"/>
    <property type="project" value="UniProtKB-KW"/>
</dbReference>
<evidence type="ECO:0000259" key="9">
    <source>
        <dbReference type="PROSITE" id="PS50059"/>
    </source>
</evidence>
<evidence type="ECO:0000313" key="10">
    <source>
        <dbReference type="EMBL" id="MBC3807706.1"/>
    </source>
</evidence>
<keyword evidence="4 5" id="KW-0413">Isomerase</keyword>
<feature type="compositionally biased region" description="Basic and acidic residues" evidence="7">
    <location>
        <begin position="27"/>
        <end position="39"/>
    </location>
</feature>
<comment type="similarity">
    <text evidence="2 6">Belongs to the FKBP-type PPIase family.</text>
</comment>
<comment type="caution">
    <text evidence="10">The sequence shown here is derived from an EMBL/GenBank/DDBJ whole genome shotgun (WGS) entry which is preliminary data.</text>
</comment>
<gene>
    <name evidence="10" type="ORF">H8K52_10155</name>
</gene>
<keyword evidence="8" id="KW-0732">Signal</keyword>
<name>A0ABR6X5Q7_9BURK</name>